<dbReference type="AlphaFoldDB" id="A0A8J1XE95"/>
<dbReference type="GO" id="GO:0003723">
    <property type="term" value="F:RNA binding"/>
    <property type="evidence" value="ECO:0007669"/>
    <property type="project" value="TreeGrafter"/>
</dbReference>
<evidence type="ECO:0000256" key="2">
    <source>
        <dbReference type="SAM" id="MobiDB-lite"/>
    </source>
</evidence>
<gene>
    <name evidence="3" type="ORF">OFUS_LOCUS11073</name>
</gene>
<accession>A0A8J1XE95</accession>
<comment type="caution">
    <text evidence="3">The sequence shown here is derived from an EMBL/GenBank/DDBJ whole genome shotgun (WGS) entry which is preliminary data.</text>
</comment>
<dbReference type="GO" id="GO:0001099">
    <property type="term" value="F:basal RNA polymerase II transcription machinery binding"/>
    <property type="evidence" value="ECO:0007669"/>
    <property type="project" value="TreeGrafter"/>
</dbReference>
<dbReference type="GO" id="GO:0097484">
    <property type="term" value="P:dendrite extension"/>
    <property type="evidence" value="ECO:0007669"/>
    <property type="project" value="TreeGrafter"/>
</dbReference>
<feature type="compositionally biased region" description="Basic and acidic residues" evidence="2">
    <location>
        <begin position="58"/>
        <end position="68"/>
    </location>
</feature>
<dbReference type="EMBL" id="CAIIXF020000005">
    <property type="protein sequence ID" value="CAH1784954.1"/>
    <property type="molecule type" value="Genomic_DNA"/>
</dbReference>
<keyword evidence="4" id="KW-1185">Reference proteome</keyword>
<evidence type="ECO:0000313" key="3">
    <source>
        <dbReference type="EMBL" id="CAH1784954.1"/>
    </source>
</evidence>
<dbReference type="OrthoDB" id="6257894at2759"/>
<dbReference type="GO" id="GO:0005730">
    <property type="term" value="C:nucleolus"/>
    <property type="evidence" value="ECO:0007669"/>
    <property type="project" value="TreeGrafter"/>
</dbReference>
<dbReference type="Pfam" id="PF10169">
    <property type="entry name" value="LLPH"/>
    <property type="match status" value="1"/>
</dbReference>
<feature type="region of interest" description="Disordered" evidence="2">
    <location>
        <begin position="1"/>
        <end position="23"/>
    </location>
</feature>
<feature type="compositionally biased region" description="Basic residues" evidence="2">
    <location>
        <begin position="96"/>
        <end position="114"/>
    </location>
</feature>
<comment type="similarity">
    <text evidence="1">Belongs to the learning-associated protein family.</text>
</comment>
<evidence type="ECO:0000256" key="1">
    <source>
        <dbReference type="ARBA" id="ARBA00034118"/>
    </source>
</evidence>
<reference evidence="3" key="1">
    <citation type="submission" date="2022-03" db="EMBL/GenBank/DDBJ databases">
        <authorList>
            <person name="Martin C."/>
        </authorList>
    </citation>
    <scope>NUCLEOTIDE SEQUENCE</scope>
</reference>
<dbReference type="InterPro" id="IPR018784">
    <property type="entry name" value="LLPH-like"/>
</dbReference>
<feature type="region of interest" description="Disordered" evidence="2">
    <location>
        <begin position="58"/>
        <end position="114"/>
    </location>
</feature>
<name>A0A8J1XE95_OWEFU</name>
<organism evidence="3 4">
    <name type="scientific">Owenia fusiformis</name>
    <name type="common">Polychaete worm</name>
    <dbReference type="NCBI Taxonomy" id="6347"/>
    <lineage>
        <taxon>Eukaryota</taxon>
        <taxon>Metazoa</taxon>
        <taxon>Spiralia</taxon>
        <taxon>Lophotrochozoa</taxon>
        <taxon>Annelida</taxon>
        <taxon>Polychaeta</taxon>
        <taxon>Sedentaria</taxon>
        <taxon>Canalipalpata</taxon>
        <taxon>Sabellida</taxon>
        <taxon>Oweniida</taxon>
        <taxon>Oweniidae</taxon>
        <taxon>Owenia</taxon>
    </lineage>
</organism>
<evidence type="ECO:0000313" key="4">
    <source>
        <dbReference type="Proteomes" id="UP000749559"/>
    </source>
</evidence>
<protein>
    <submittedName>
        <fullName evidence="3">Uncharacterized protein</fullName>
    </submittedName>
</protein>
<dbReference type="PANTHER" id="PTHR34253:SF1">
    <property type="entry name" value="PROTEIN LLP HOMOLOG"/>
    <property type="match status" value="1"/>
</dbReference>
<feature type="compositionally biased region" description="Basic residues" evidence="2">
    <location>
        <begin position="1"/>
        <end position="21"/>
    </location>
</feature>
<sequence>MAKSLRSKHRRKMRAVKRKKNEPKELAKLKKVLGLGEKNQDVEMKELYTVVDAEKVKEDQKKRQEAIEANKGPAKFHPKTLKDEHGNYPNWMNQRQIKKMKGKSKKKTKKSKAW</sequence>
<proteinExistence type="inferred from homology"/>
<dbReference type="Proteomes" id="UP000749559">
    <property type="component" value="Unassembled WGS sequence"/>
</dbReference>
<dbReference type="PANTHER" id="PTHR34253">
    <property type="entry name" value="PROTEIN LLP HOMOLOG"/>
    <property type="match status" value="1"/>
</dbReference>